<dbReference type="PANTHER" id="PTHR35936:SF20">
    <property type="entry name" value="ABC TRANSPORTER ARGININE-BINDING PROTEIN 2-RELATED"/>
    <property type="match status" value="1"/>
</dbReference>
<organism evidence="4 5">
    <name type="scientific">Shewanella jiangmenensis</name>
    <dbReference type="NCBI Taxonomy" id="2837387"/>
    <lineage>
        <taxon>Bacteria</taxon>
        <taxon>Pseudomonadati</taxon>
        <taxon>Pseudomonadota</taxon>
        <taxon>Gammaproteobacteria</taxon>
        <taxon>Alteromonadales</taxon>
        <taxon>Shewanellaceae</taxon>
        <taxon>Shewanella</taxon>
    </lineage>
</organism>
<gene>
    <name evidence="4" type="ORF">KJI95_02225</name>
</gene>
<evidence type="ECO:0000313" key="4">
    <source>
        <dbReference type="EMBL" id="MBT1443346.1"/>
    </source>
</evidence>
<sequence>MTVASLVAMLAGAQAQADCAHVLHVAYNDWPPYSWSEGDGEPQGLDVELMQTFAAKAGCELVFDKMPAKRSHQLLRVGKVDIMMGASKTDDREAYAVFSSPYRQEVVGVFSLDSQKLGDIVSWTQLMNSGLRLLVPQAGWYGSDYEASRSELEHKNLLVESPDLLRSVQMLARNRAELALGDSLSLPYIASQTEHLHLYRHTARLSESDIHLMFSKAAMSEAEASSIERAIVAAHQSGDIAALLLKWEQISLSRINFAEDSEARLGRSTPQFAD</sequence>
<dbReference type="Proteomes" id="UP001195903">
    <property type="component" value="Unassembled WGS sequence"/>
</dbReference>
<keyword evidence="5" id="KW-1185">Reference proteome</keyword>
<feature type="domain" description="Solute-binding protein family 3/N-terminal" evidence="3">
    <location>
        <begin position="22"/>
        <end position="251"/>
    </location>
</feature>
<dbReference type="SUPFAM" id="SSF53850">
    <property type="entry name" value="Periplasmic binding protein-like II"/>
    <property type="match status" value="1"/>
</dbReference>
<accession>A0ABS5UYV8</accession>
<dbReference type="InterPro" id="IPR001638">
    <property type="entry name" value="Solute-binding_3/MltF_N"/>
</dbReference>
<comment type="caution">
    <text evidence="4">The sequence shown here is derived from an EMBL/GenBank/DDBJ whole genome shotgun (WGS) entry which is preliminary data.</text>
</comment>
<evidence type="ECO:0000256" key="2">
    <source>
        <dbReference type="ARBA" id="ARBA00022729"/>
    </source>
</evidence>
<dbReference type="Gene3D" id="3.40.190.10">
    <property type="entry name" value="Periplasmic binding protein-like II"/>
    <property type="match status" value="2"/>
</dbReference>
<evidence type="ECO:0000313" key="5">
    <source>
        <dbReference type="Proteomes" id="UP001195903"/>
    </source>
</evidence>
<dbReference type="Pfam" id="PF00497">
    <property type="entry name" value="SBP_bac_3"/>
    <property type="match status" value="1"/>
</dbReference>
<proteinExistence type="inferred from homology"/>
<dbReference type="EMBL" id="JAHEPS010000001">
    <property type="protein sequence ID" value="MBT1443346.1"/>
    <property type="molecule type" value="Genomic_DNA"/>
</dbReference>
<protein>
    <submittedName>
        <fullName evidence="4">Transporter substrate-binding domain-containing protein</fullName>
    </submittedName>
</protein>
<dbReference type="SMART" id="SM00062">
    <property type="entry name" value="PBPb"/>
    <property type="match status" value="1"/>
</dbReference>
<name>A0ABS5UYV8_9GAMM</name>
<evidence type="ECO:0000259" key="3">
    <source>
        <dbReference type="SMART" id="SM00062"/>
    </source>
</evidence>
<evidence type="ECO:0000256" key="1">
    <source>
        <dbReference type="ARBA" id="ARBA00010333"/>
    </source>
</evidence>
<dbReference type="PANTHER" id="PTHR35936">
    <property type="entry name" value="MEMBRANE-BOUND LYTIC MUREIN TRANSGLYCOSYLASE F"/>
    <property type="match status" value="1"/>
</dbReference>
<reference evidence="4 5" key="1">
    <citation type="submission" date="2021-05" db="EMBL/GenBank/DDBJ databases">
        <title>Shewanella sp. JM162201.</title>
        <authorList>
            <person name="Xu S."/>
            <person name="Li A."/>
        </authorList>
    </citation>
    <scope>NUCLEOTIDE SEQUENCE [LARGE SCALE GENOMIC DNA]</scope>
    <source>
        <strain evidence="4 5">JM162201</strain>
    </source>
</reference>
<comment type="similarity">
    <text evidence="1">Belongs to the bacterial solute-binding protein 3 family.</text>
</comment>
<keyword evidence="2" id="KW-0732">Signal</keyword>